<comment type="caution">
    <text evidence="8">The sequence shown here is derived from an EMBL/GenBank/DDBJ whole genome shotgun (WGS) entry which is preliminary data.</text>
</comment>
<dbReference type="EMBL" id="JAXIOK010000006">
    <property type="protein sequence ID" value="KAK4767778.1"/>
    <property type="molecule type" value="Genomic_DNA"/>
</dbReference>
<dbReference type="GO" id="GO:0005886">
    <property type="term" value="C:plasma membrane"/>
    <property type="evidence" value="ECO:0007669"/>
    <property type="project" value="TreeGrafter"/>
</dbReference>
<comment type="subcellular location">
    <subcellularLocation>
        <location evidence="1">Membrane</location>
        <topology evidence="1">Single-pass membrane protein</topology>
    </subcellularLocation>
</comment>
<sequence length="271" mass="30621">MQMQMQMLPPPPPPPPPPPSVDSESLPHDPPQKNPPRAVSLDQVVISKLEKSPLILAPYRSTTLLNSSEKSRPGLLLLQTRSQRTNPLVWCAAILCLLFSLSLILFGISTLIIFLSVRPRCPSFEIPAVNLNSVYFDSPEYFNGDMIFLANFSNPNRKLDLRFESLEIGLYFSDRLVATQVVQPFVLKPGEKSLDSVHFLSSLVYLPDQISLKLQKQVQENRVSYDVRGSFRVKASLGIFHYSYWLHPRCRLDMTGPPTGVLITSSCRRKR</sequence>
<dbReference type="GO" id="GO:0098542">
    <property type="term" value="P:defense response to other organism"/>
    <property type="evidence" value="ECO:0007669"/>
    <property type="project" value="InterPro"/>
</dbReference>
<evidence type="ECO:0000313" key="9">
    <source>
        <dbReference type="Proteomes" id="UP001345219"/>
    </source>
</evidence>
<dbReference type="AlphaFoldDB" id="A0AAN7QIB4"/>
<evidence type="ECO:0000256" key="4">
    <source>
        <dbReference type="ARBA" id="ARBA00023136"/>
    </source>
</evidence>
<organism evidence="8 9">
    <name type="scientific">Trapa incisa</name>
    <dbReference type="NCBI Taxonomy" id="236973"/>
    <lineage>
        <taxon>Eukaryota</taxon>
        <taxon>Viridiplantae</taxon>
        <taxon>Streptophyta</taxon>
        <taxon>Embryophyta</taxon>
        <taxon>Tracheophyta</taxon>
        <taxon>Spermatophyta</taxon>
        <taxon>Magnoliopsida</taxon>
        <taxon>eudicotyledons</taxon>
        <taxon>Gunneridae</taxon>
        <taxon>Pentapetalae</taxon>
        <taxon>rosids</taxon>
        <taxon>malvids</taxon>
        <taxon>Myrtales</taxon>
        <taxon>Lythraceae</taxon>
        <taxon>Trapa</taxon>
    </lineage>
</organism>
<keyword evidence="4 6" id="KW-0472">Membrane</keyword>
<dbReference type="Pfam" id="PF03168">
    <property type="entry name" value="LEA_2"/>
    <property type="match status" value="1"/>
</dbReference>
<dbReference type="InterPro" id="IPR004864">
    <property type="entry name" value="LEA_2"/>
</dbReference>
<dbReference type="Proteomes" id="UP001345219">
    <property type="component" value="Chromosome 3"/>
</dbReference>
<evidence type="ECO:0000256" key="3">
    <source>
        <dbReference type="ARBA" id="ARBA00022989"/>
    </source>
</evidence>
<gene>
    <name evidence="8" type="ORF">SAY87_002919</name>
</gene>
<evidence type="ECO:0000259" key="7">
    <source>
        <dbReference type="Pfam" id="PF03168"/>
    </source>
</evidence>
<keyword evidence="2 6" id="KW-0812">Transmembrane</keyword>
<dbReference type="SUPFAM" id="SSF101447">
    <property type="entry name" value="Formin homology 2 domain (FH2 domain)"/>
    <property type="match status" value="1"/>
</dbReference>
<feature type="domain" description="Late embryogenesis abundant protein LEA-2 subgroup" evidence="7">
    <location>
        <begin position="153"/>
        <end position="236"/>
    </location>
</feature>
<evidence type="ECO:0000256" key="1">
    <source>
        <dbReference type="ARBA" id="ARBA00004167"/>
    </source>
</evidence>
<protein>
    <recommendedName>
        <fullName evidence="7">Late embryogenesis abundant protein LEA-2 subgroup domain-containing protein</fullName>
    </recommendedName>
</protein>
<dbReference type="PANTHER" id="PTHR31234">
    <property type="entry name" value="LATE EMBRYOGENESIS ABUNDANT (LEA) HYDROXYPROLINE-RICH GLYCOPROTEIN FAMILY"/>
    <property type="match status" value="1"/>
</dbReference>
<evidence type="ECO:0000256" key="6">
    <source>
        <dbReference type="SAM" id="Phobius"/>
    </source>
</evidence>
<feature type="compositionally biased region" description="Pro residues" evidence="5">
    <location>
        <begin position="8"/>
        <end position="20"/>
    </location>
</feature>
<feature type="transmembrane region" description="Helical" evidence="6">
    <location>
        <begin position="88"/>
        <end position="115"/>
    </location>
</feature>
<keyword evidence="9" id="KW-1185">Reference proteome</keyword>
<keyword evidence="3 6" id="KW-1133">Transmembrane helix</keyword>
<evidence type="ECO:0000256" key="2">
    <source>
        <dbReference type="ARBA" id="ARBA00022692"/>
    </source>
</evidence>
<name>A0AAN7QIB4_9MYRT</name>
<feature type="region of interest" description="Disordered" evidence="5">
    <location>
        <begin position="1"/>
        <end position="39"/>
    </location>
</feature>
<dbReference type="InterPro" id="IPR044839">
    <property type="entry name" value="NDR1-like"/>
</dbReference>
<proteinExistence type="predicted"/>
<dbReference type="PANTHER" id="PTHR31234:SF42">
    <property type="entry name" value="LATE EMBRYOGENESIS ABUNDANT (LEA) HYDROXYPROLINE-RICH GLYCOPROTEIN FAMILY"/>
    <property type="match status" value="1"/>
</dbReference>
<evidence type="ECO:0000256" key="5">
    <source>
        <dbReference type="SAM" id="MobiDB-lite"/>
    </source>
</evidence>
<accession>A0AAN7QIB4</accession>
<evidence type="ECO:0000313" key="8">
    <source>
        <dbReference type="EMBL" id="KAK4767778.1"/>
    </source>
</evidence>
<reference evidence="8 9" key="1">
    <citation type="journal article" date="2023" name="Hortic Res">
        <title>Pangenome of water caltrop reveals structural variations and asymmetric subgenome divergence after allopolyploidization.</title>
        <authorList>
            <person name="Zhang X."/>
            <person name="Chen Y."/>
            <person name="Wang L."/>
            <person name="Yuan Y."/>
            <person name="Fang M."/>
            <person name="Shi L."/>
            <person name="Lu R."/>
            <person name="Comes H.P."/>
            <person name="Ma Y."/>
            <person name="Chen Y."/>
            <person name="Huang G."/>
            <person name="Zhou Y."/>
            <person name="Zheng Z."/>
            <person name="Qiu Y."/>
        </authorList>
    </citation>
    <scope>NUCLEOTIDE SEQUENCE [LARGE SCALE GENOMIC DNA]</scope>
    <source>
        <tissue evidence="8">Roots</tissue>
    </source>
</reference>